<organism evidence="1 2">
    <name type="scientific">Lupinus albus</name>
    <name type="common">White lupine</name>
    <name type="synonym">Lupinus termis</name>
    <dbReference type="NCBI Taxonomy" id="3870"/>
    <lineage>
        <taxon>Eukaryota</taxon>
        <taxon>Viridiplantae</taxon>
        <taxon>Streptophyta</taxon>
        <taxon>Embryophyta</taxon>
        <taxon>Tracheophyta</taxon>
        <taxon>Spermatophyta</taxon>
        <taxon>Magnoliopsida</taxon>
        <taxon>eudicotyledons</taxon>
        <taxon>Gunneridae</taxon>
        <taxon>Pentapetalae</taxon>
        <taxon>rosids</taxon>
        <taxon>fabids</taxon>
        <taxon>Fabales</taxon>
        <taxon>Fabaceae</taxon>
        <taxon>Papilionoideae</taxon>
        <taxon>50 kb inversion clade</taxon>
        <taxon>genistoids sensu lato</taxon>
        <taxon>core genistoids</taxon>
        <taxon>Genisteae</taxon>
        <taxon>Lupinus</taxon>
    </lineage>
</organism>
<evidence type="ECO:0000313" key="1">
    <source>
        <dbReference type="EMBL" id="KAE9617158.1"/>
    </source>
</evidence>
<name>A0A6A4QS69_LUPAL</name>
<accession>A0A6A4QS69</accession>
<sequence>MPLSVENCCDVGVLGSFSDINACYIVLILTSPFSGKIFSMDNEFEDIHAVSDMIPSNQQKKKQWFIQKILTMKERNGKTMSTRRGSVDSSGEIHGNSFWLCI</sequence>
<keyword evidence="2" id="KW-1185">Reference proteome</keyword>
<evidence type="ECO:0000313" key="2">
    <source>
        <dbReference type="Proteomes" id="UP000447434"/>
    </source>
</evidence>
<dbReference type="EMBL" id="WOCE01000003">
    <property type="protein sequence ID" value="KAE9617158.1"/>
    <property type="molecule type" value="Genomic_DNA"/>
</dbReference>
<protein>
    <submittedName>
        <fullName evidence="1">Uncharacterized protein</fullName>
    </submittedName>
</protein>
<dbReference type="Proteomes" id="UP000447434">
    <property type="component" value="Chromosome 3"/>
</dbReference>
<gene>
    <name evidence="1" type="ORF">Lalb_Chr03g0032461</name>
</gene>
<dbReference type="AlphaFoldDB" id="A0A6A4QS69"/>
<proteinExistence type="predicted"/>
<reference evidence="2" key="1">
    <citation type="journal article" date="2020" name="Nat. Commun.">
        <title>Genome sequence of the cluster root forming white lupin.</title>
        <authorList>
            <person name="Hufnagel B."/>
            <person name="Marques A."/>
            <person name="Soriano A."/>
            <person name="Marques L."/>
            <person name="Divol F."/>
            <person name="Doumas P."/>
            <person name="Sallet E."/>
            <person name="Mancinotti D."/>
            <person name="Carrere S."/>
            <person name="Marande W."/>
            <person name="Arribat S."/>
            <person name="Keller J."/>
            <person name="Huneau C."/>
            <person name="Blein T."/>
            <person name="Aime D."/>
            <person name="Laguerre M."/>
            <person name="Taylor J."/>
            <person name="Schubert V."/>
            <person name="Nelson M."/>
            <person name="Geu-Flores F."/>
            <person name="Crespi M."/>
            <person name="Gallardo-Guerrero K."/>
            <person name="Delaux P.-M."/>
            <person name="Salse J."/>
            <person name="Berges H."/>
            <person name="Guyot R."/>
            <person name="Gouzy J."/>
            <person name="Peret B."/>
        </authorList>
    </citation>
    <scope>NUCLEOTIDE SEQUENCE [LARGE SCALE GENOMIC DNA]</scope>
    <source>
        <strain evidence="2">cv. Amiga</strain>
    </source>
</reference>
<comment type="caution">
    <text evidence="1">The sequence shown here is derived from an EMBL/GenBank/DDBJ whole genome shotgun (WGS) entry which is preliminary data.</text>
</comment>